<evidence type="ECO:0000313" key="2">
    <source>
        <dbReference type="Proteomes" id="UP000335538"/>
    </source>
</evidence>
<dbReference type="InterPro" id="IPR011856">
    <property type="entry name" value="tRNA_endonuc-like_dom_sf"/>
</dbReference>
<evidence type="ECO:0000313" key="1">
    <source>
        <dbReference type="EMBL" id="VVE82878.1"/>
    </source>
</evidence>
<dbReference type="EMBL" id="CABPSR010000011">
    <property type="protein sequence ID" value="VVE82878.1"/>
    <property type="molecule type" value="Genomic_DNA"/>
</dbReference>
<reference evidence="1 2" key="1">
    <citation type="submission" date="2019-08" db="EMBL/GenBank/DDBJ databases">
        <authorList>
            <person name="Peeters C."/>
        </authorList>
    </citation>
    <scope>NUCLEOTIDE SEQUENCE [LARGE SCALE GENOMIC DNA]</scope>
    <source>
        <strain evidence="1 2">LMG 31121</strain>
    </source>
</reference>
<dbReference type="Gene3D" id="3.40.1350.10">
    <property type="match status" value="1"/>
</dbReference>
<evidence type="ECO:0008006" key="3">
    <source>
        <dbReference type="Google" id="ProtNLM"/>
    </source>
</evidence>
<gene>
    <name evidence="1" type="ORF">PSP31121_04013</name>
</gene>
<organism evidence="1 2">
    <name type="scientific">Pandoraea sputorum</name>
    <dbReference type="NCBI Taxonomy" id="93222"/>
    <lineage>
        <taxon>Bacteria</taxon>
        <taxon>Pseudomonadati</taxon>
        <taxon>Pseudomonadota</taxon>
        <taxon>Betaproteobacteria</taxon>
        <taxon>Burkholderiales</taxon>
        <taxon>Burkholderiaceae</taxon>
        <taxon>Pandoraea</taxon>
    </lineage>
</organism>
<name>A0A5E5BC60_9BURK</name>
<protein>
    <recommendedName>
        <fullName evidence="3">VRR-NUC domain-containing protein</fullName>
    </recommendedName>
</protein>
<dbReference type="Proteomes" id="UP000335538">
    <property type="component" value="Unassembled WGS sequence"/>
</dbReference>
<dbReference type="RefSeq" id="WP_150810492.1">
    <property type="nucleotide sequence ID" value="NZ_CABPSR010000011.1"/>
</dbReference>
<dbReference type="GO" id="GO:0003676">
    <property type="term" value="F:nucleic acid binding"/>
    <property type="evidence" value="ECO:0007669"/>
    <property type="project" value="InterPro"/>
</dbReference>
<proteinExistence type="predicted"/>
<accession>A0A5E5BC60</accession>
<sequence>MRRAARVDENQRQIVAALRQLGASVAITSTTGQGFPDICCGFRGRNVLFEIKDGNKPPSRRKLTPDQIEFHAAWKGEIAVITSATEAVDYLLRG</sequence>
<dbReference type="AlphaFoldDB" id="A0A5E5BC60"/>